<evidence type="ECO:0000313" key="8">
    <source>
        <dbReference type="Proteomes" id="UP000176339"/>
    </source>
</evidence>
<dbReference type="AlphaFoldDB" id="A0A1F5P389"/>
<sequence length="93" mass="10631">MATKVNRKRKSKPPLHRINIVVRLNPTVLDPQGGTIQRLVSDNGFPEVSEVRQGKYFEVTLKEGTSQERADEVMRRLGKDVLTNPVTERYEIV</sequence>
<keyword evidence="1" id="KW-0963">Cytoplasm</keyword>
<dbReference type="SUPFAM" id="SSF82697">
    <property type="entry name" value="PurS-like"/>
    <property type="match status" value="1"/>
</dbReference>
<dbReference type="GO" id="GO:0009152">
    <property type="term" value="P:purine ribonucleotide biosynthetic process"/>
    <property type="evidence" value="ECO:0007669"/>
    <property type="project" value="UniProtKB-UniRule"/>
</dbReference>
<evidence type="ECO:0000313" key="7">
    <source>
        <dbReference type="EMBL" id="OGE84338.1"/>
    </source>
</evidence>
<evidence type="ECO:0000256" key="3">
    <source>
        <dbReference type="ARBA" id="ARBA00022741"/>
    </source>
</evidence>
<dbReference type="Proteomes" id="UP000176339">
    <property type="component" value="Unassembled WGS sequence"/>
</dbReference>
<comment type="caution">
    <text evidence="7">The sequence shown here is derived from an EMBL/GenBank/DDBJ whole genome shotgun (WGS) entry which is preliminary data.</text>
</comment>
<evidence type="ECO:0000256" key="5">
    <source>
        <dbReference type="ARBA" id="ARBA00022840"/>
    </source>
</evidence>
<keyword evidence="5" id="KW-0067">ATP-binding</keyword>
<dbReference type="NCBIfam" id="TIGR00302">
    <property type="entry name" value="phosphoribosylformylglycinamidine synthase subunit PurS"/>
    <property type="match status" value="1"/>
</dbReference>
<dbReference type="Pfam" id="PF02700">
    <property type="entry name" value="PurS"/>
    <property type="match status" value="1"/>
</dbReference>
<dbReference type="EMBL" id="MFEN01000017">
    <property type="protein sequence ID" value="OGE84338.1"/>
    <property type="molecule type" value="Genomic_DNA"/>
</dbReference>
<dbReference type="GO" id="GO:0004642">
    <property type="term" value="F:phosphoribosylformylglycinamidine synthase activity"/>
    <property type="evidence" value="ECO:0007669"/>
    <property type="project" value="UniProtKB-UniRule"/>
</dbReference>
<dbReference type="PANTHER" id="PTHR34696:SF1">
    <property type="entry name" value="PHOSPHORIBOSYLFORMYLGLYCINAMIDINE SYNTHASE SUBUNIT PURS"/>
    <property type="match status" value="1"/>
</dbReference>
<keyword evidence="4" id="KW-0658">Purine biosynthesis</keyword>
<dbReference type="InterPro" id="IPR003850">
    <property type="entry name" value="PurS"/>
</dbReference>
<name>A0A1F5P389_9BACT</name>
<proteinExistence type="predicted"/>
<evidence type="ECO:0000256" key="6">
    <source>
        <dbReference type="NCBIfam" id="TIGR00302"/>
    </source>
</evidence>
<evidence type="ECO:0000256" key="2">
    <source>
        <dbReference type="ARBA" id="ARBA00022598"/>
    </source>
</evidence>
<keyword evidence="2" id="KW-0436">Ligase</keyword>
<evidence type="ECO:0000256" key="4">
    <source>
        <dbReference type="ARBA" id="ARBA00022755"/>
    </source>
</evidence>
<reference evidence="7 8" key="1">
    <citation type="journal article" date="2016" name="Nat. Commun.">
        <title>Thousands of microbial genomes shed light on interconnected biogeochemical processes in an aquifer system.</title>
        <authorList>
            <person name="Anantharaman K."/>
            <person name="Brown C.T."/>
            <person name="Hug L.A."/>
            <person name="Sharon I."/>
            <person name="Castelle C.J."/>
            <person name="Probst A.J."/>
            <person name="Thomas B.C."/>
            <person name="Singh A."/>
            <person name="Wilkins M.J."/>
            <person name="Karaoz U."/>
            <person name="Brodie E.L."/>
            <person name="Williams K.H."/>
            <person name="Hubbard S.S."/>
            <person name="Banfield J.F."/>
        </authorList>
    </citation>
    <scope>NUCLEOTIDE SEQUENCE [LARGE SCALE GENOMIC DNA]</scope>
</reference>
<dbReference type="GO" id="GO:0005524">
    <property type="term" value="F:ATP binding"/>
    <property type="evidence" value="ECO:0007669"/>
    <property type="project" value="UniProtKB-KW"/>
</dbReference>
<gene>
    <name evidence="7" type="ORF">A2846_03845</name>
</gene>
<accession>A0A1F5P389</accession>
<organism evidence="7 8">
    <name type="scientific">Candidatus Doudnabacteria bacterium RIFCSPHIGHO2_01_FULL_49_9</name>
    <dbReference type="NCBI Taxonomy" id="1817827"/>
    <lineage>
        <taxon>Bacteria</taxon>
        <taxon>Candidatus Doudnaibacteriota</taxon>
    </lineage>
</organism>
<dbReference type="PANTHER" id="PTHR34696">
    <property type="entry name" value="PHOSPHORIBOSYLFORMYLGLYCINAMIDINE SYNTHASE SUBUNIT PURS"/>
    <property type="match status" value="1"/>
</dbReference>
<dbReference type="Gene3D" id="3.30.1280.10">
    <property type="entry name" value="Phosphoribosylformylglycinamidine synthase subunit PurS"/>
    <property type="match status" value="1"/>
</dbReference>
<evidence type="ECO:0000256" key="1">
    <source>
        <dbReference type="ARBA" id="ARBA00022490"/>
    </source>
</evidence>
<dbReference type="InterPro" id="IPR036604">
    <property type="entry name" value="PurS-like_sf"/>
</dbReference>
<protein>
    <recommendedName>
        <fullName evidence="6">Phosphoribosylformylglycinamidine synthase subunit PurS</fullName>
    </recommendedName>
</protein>
<keyword evidence="3" id="KW-0547">Nucleotide-binding</keyword>